<dbReference type="Pfam" id="PF21806">
    <property type="entry name" value="DUF6879"/>
    <property type="match status" value="1"/>
</dbReference>
<name>A0ABU2QBW8_9ACTN</name>
<dbReference type="EMBL" id="JAVRFB010000001">
    <property type="protein sequence ID" value="MDT0400709.1"/>
    <property type="molecule type" value="Genomic_DNA"/>
</dbReference>
<evidence type="ECO:0000313" key="3">
    <source>
        <dbReference type="Proteomes" id="UP001180503"/>
    </source>
</evidence>
<evidence type="ECO:0000259" key="1">
    <source>
        <dbReference type="Pfam" id="PF21806"/>
    </source>
</evidence>
<gene>
    <name evidence="2" type="ORF">RM528_02435</name>
</gene>
<accession>A0ABU2QBW8</accession>
<dbReference type="Proteomes" id="UP001180503">
    <property type="component" value="Unassembled WGS sequence"/>
</dbReference>
<dbReference type="InterPro" id="IPR049244">
    <property type="entry name" value="DUF6879"/>
</dbReference>
<protein>
    <recommendedName>
        <fullName evidence="1">DUF6879 domain-containing protein</fullName>
    </recommendedName>
</protein>
<dbReference type="RefSeq" id="WP_030220650.1">
    <property type="nucleotide sequence ID" value="NZ_JAVRFB010000001.1"/>
</dbReference>
<evidence type="ECO:0000313" key="2">
    <source>
        <dbReference type="EMBL" id="MDT0400709.1"/>
    </source>
</evidence>
<sequence>MPDLVTFDEITHLFTSFQHTAWRLETRRGYATDRDSPNWPRFQRGETFGYDPANPWQAAVRRQTRAGKRYERVRLVDDPPTEGQRFLLATGLGNVAAGEDIRNLWRTDAVRLGLPDYDFWLFDSRTLAKFVIDDHGVTLGLRVLEDAESVVRACQARDAAWHHAVPTGRFQAQVPSAR</sequence>
<reference evidence="3" key="1">
    <citation type="submission" date="2023-07" db="EMBL/GenBank/DDBJ databases">
        <title>30 novel species of actinomycetes from the DSMZ collection.</title>
        <authorList>
            <person name="Nouioui I."/>
        </authorList>
    </citation>
    <scope>NUCLEOTIDE SEQUENCE [LARGE SCALE GENOMIC DNA]</scope>
    <source>
        <strain evidence="3">DSM 41635</strain>
    </source>
</reference>
<feature type="domain" description="DUF6879" evidence="1">
    <location>
        <begin position="8"/>
        <end position="171"/>
    </location>
</feature>
<proteinExistence type="predicted"/>
<comment type="caution">
    <text evidence="2">The sequence shown here is derived from an EMBL/GenBank/DDBJ whole genome shotgun (WGS) entry which is preliminary data.</text>
</comment>
<organism evidence="2 3">
    <name type="scientific">Streptomyces edwardsiae</name>
    <dbReference type="NCBI Taxonomy" id="3075527"/>
    <lineage>
        <taxon>Bacteria</taxon>
        <taxon>Bacillati</taxon>
        <taxon>Actinomycetota</taxon>
        <taxon>Actinomycetes</taxon>
        <taxon>Kitasatosporales</taxon>
        <taxon>Streptomycetaceae</taxon>
        <taxon>Streptomyces</taxon>
    </lineage>
</organism>